<gene>
    <name evidence="2" type="ORF">H0A62_08400</name>
</gene>
<reference evidence="2 3" key="1">
    <citation type="submission" date="2020-07" db="EMBL/GenBank/DDBJ databases">
        <title>Taxonomic revisions and descriptions of new bacterial species based on genomic comparisons in the high-G+C-content subgroup of the family Alcaligenaceae.</title>
        <authorList>
            <person name="Szabo A."/>
            <person name="Felfoldi T."/>
        </authorList>
    </citation>
    <scope>NUCLEOTIDE SEQUENCE [LARGE SCALE GENOMIC DNA]</scope>
    <source>
        <strain evidence="2 3">DSM 25667</strain>
    </source>
</reference>
<feature type="transmembrane region" description="Helical" evidence="1">
    <location>
        <begin position="78"/>
        <end position="99"/>
    </location>
</feature>
<keyword evidence="1" id="KW-0812">Transmembrane</keyword>
<keyword evidence="1" id="KW-1133">Transmembrane helix</keyword>
<dbReference type="EMBL" id="JACCEV010000002">
    <property type="protein sequence ID" value="NYT85622.1"/>
    <property type="molecule type" value="Genomic_DNA"/>
</dbReference>
<comment type="caution">
    <text evidence="2">The sequence shown here is derived from an EMBL/GenBank/DDBJ whole genome shotgun (WGS) entry which is preliminary data.</text>
</comment>
<dbReference type="OrthoDB" id="9803673at2"/>
<feature type="transmembrane region" description="Helical" evidence="1">
    <location>
        <begin position="174"/>
        <end position="192"/>
    </location>
</feature>
<dbReference type="Proteomes" id="UP000554144">
    <property type="component" value="Unassembled WGS sequence"/>
</dbReference>
<evidence type="ECO:0000256" key="1">
    <source>
        <dbReference type="SAM" id="Phobius"/>
    </source>
</evidence>
<organism evidence="2 3">
    <name type="scientific">Pollutimonas harenae</name>
    <dbReference type="NCBI Taxonomy" id="657015"/>
    <lineage>
        <taxon>Bacteria</taxon>
        <taxon>Pseudomonadati</taxon>
        <taxon>Pseudomonadota</taxon>
        <taxon>Betaproteobacteria</taxon>
        <taxon>Burkholderiales</taxon>
        <taxon>Alcaligenaceae</taxon>
        <taxon>Pollutimonas</taxon>
    </lineage>
</organism>
<sequence>MDVATPHPDQLVHIRIMLGVIMGLSLTRLLSGLARFVQHPGREPIYLVHLGWIIFLLSAVIHFWWFQFYLHNVSRWSFGLYLFLLCYSALYYFTCTLLCPDNTQEYVSFADYFHSRQKWFYGLLALLFAVDVVDTLWKGIDHFHELGTLYLVRQSMVIVLALLAMFIKHRAFHYAFVALILIVQVYWIVQYYEFLS</sequence>
<protein>
    <submittedName>
        <fullName evidence="2">Uncharacterized protein</fullName>
    </submittedName>
</protein>
<keyword evidence="3" id="KW-1185">Reference proteome</keyword>
<accession>A0A853GZU3</accession>
<evidence type="ECO:0000313" key="3">
    <source>
        <dbReference type="Proteomes" id="UP000554144"/>
    </source>
</evidence>
<feature type="transmembrane region" description="Helical" evidence="1">
    <location>
        <begin position="119"/>
        <end position="137"/>
    </location>
</feature>
<feature type="transmembrane region" description="Helical" evidence="1">
    <location>
        <begin position="45"/>
        <end position="66"/>
    </location>
</feature>
<keyword evidence="1" id="KW-0472">Membrane</keyword>
<dbReference type="RefSeq" id="WP_130039196.1">
    <property type="nucleotide sequence ID" value="NZ_JACCEV010000002.1"/>
</dbReference>
<proteinExistence type="predicted"/>
<name>A0A853GZU3_9BURK</name>
<dbReference type="AlphaFoldDB" id="A0A853GZU3"/>
<feature type="transmembrane region" description="Helical" evidence="1">
    <location>
        <begin position="12"/>
        <end position="33"/>
    </location>
</feature>
<feature type="transmembrane region" description="Helical" evidence="1">
    <location>
        <begin position="149"/>
        <end position="167"/>
    </location>
</feature>
<evidence type="ECO:0000313" key="2">
    <source>
        <dbReference type="EMBL" id="NYT85622.1"/>
    </source>
</evidence>